<name>A0A5R8QED2_9FIRM</name>
<dbReference type="GO" id="GO:0003677">
    <property type="term" value="F:DNA binding"/>
    <property type="evidence" value="ECO:0007669"/>
    <property type="project" value="UniProtKB-KW"/>
</dbReference>
<evidence type="ECO:0000256" key="6">
    <source>
        <dbReference type="ARBA" id="ARBA00022741"/>
    </source>
</evidence>
<keyword evidence="9 16" id="KW-1133">Transmembrane helix</keyword>
<evidence type="ECO:0000256" key="5">
    <source>
        <dbReference type="ARBA" id="ARBA00022692"/>
    </source>
</evidence>
<evidence type="ECO:0000256" key="1">
    <source>
        <dbReference type="ARBA" id="ARBA00004651"/>
    </source>
</evidence>
<keyword evidence="19" id="KW-1185">Reference proteome</keyword>
<comment type="subcellular location">
    <subcellularLocation>
        <location evidence="1">Cell membrane</location>
        <topology evidence="1">Multi-pass membrane protein</topology>
    </subcellularLocation>
</comment>
<dbReference type="Pfam" id="PF09397">
    <property type="entry name" value="FtsK_gamma"/>
    <property type="match status" value="1"/>
</dbReference>
<dbReference type="AlphaFoldDB" id="A0A5R8QED2"/>
<keyword evidence="8 15" id="KW-0067">ATP-binding</keyword>
<dbReference type="InterPro" id="IPR036388">
    <property type="entry name" value="WH-like_DNA-bd_sf"/>
</dbReference>
<evidence type="ECO:0000313" key="18">
    <source>
        <dbReference type="EMBL" id="TLG74353.1"/>
    </source>
</evidence>
<dbReference type="SUPFAM" id="SSF46785">
    <property type="entry name" value="Winged helix' DNA-binding domain"/>
    <property type="match status" value="1"/>
</dbReference>
<dbReference type="SMART" id="SM00843">
    <property type="entry name" value="Ftsk_gamma"/>
    <property type="match status" value="1"/>
</dbReference>
<evidence type="ECO:0000256" key="7">
    <source>
        <dbReference type="ARBA" id="ARBA00022829"/>
    </source>
</evidence>
<evidence type="ECO:0000256" key="11">
    <source>
        <dbReference type="ARBA" id="ARBA00023136"/>
    </source>
</evidence>
<keyword evidence="5 16" id="KW-0812">Transmembrane</keyword>
<dbReference type="SMART" id="SM00382">
    <property type="entry name" value="AAA"/>
    <property type="match status" value="1"/>
</dbReference>
<dbReference type="Gene3D" id="3.30.980.40">
    <property type="match status" value="1"/>
</dbReference>
<feature type="transmembrane region" description="Helical" evidence="16">
    <location>
        <begin position="46"/>
        <end position="74"/>
    </location>
</feature>
<dbReference type="Gene3D" id="3.40.50.300">
    <property type="entry name" value="P-loop containing nucleotide triphosphate hydrolases"/>
    <property type="match status" value="1"/>
</dbReference>
<evidence type="ECO:0000256" key="16">
    <source>
        <dbReference type="SAM" id="Phobius"/>
    </source>
</evidence>
<evidence type="ECO:0000256" key="10">
    <source>
        <dbReference type="ARBA" id="ARBA00023125"/>
    </source>
</evidence>
<proteinExistence type="inferred from homology"/>
<dbReference type="InParanoid" id="A0A5R8QED2"/>
<gene>
    <name evidence="18" type="ORF">FEZ08_05865</name>
</gene>
<evidence type="ECO:0000256" key="12">
    <source>
        <dbReference type="ARBA" id="ARBA00023306"/>
    </source>
</evidence>
<feature type="transmembrane region" description="Helical" evidence="16">
    <location>
        <begin position="16"/>
        <end position="40"/>
    </location>
</feature>
<dbReference type="GO" id="GO:0007059">
    <property type="term" value="P:chromosome segregation"/>
    <property type="evidence" value="ECO:0007669"/>
    <property type="project" value="UniProtKB-KW"/>
</dbReference>
<dbReference type="Proteomes" id="UP000306912">
    <property type="component" value="Unassembled WGS sequence"/>
</dbReference>
<dbReference type="Pfam" id="PF17854">
    <property type="entry name" value="FtsK_alpha"/>
    <property type="match status" value="1"/>
</dbReference>
<dbReference type="InterPro" id="IPR036390">
    <property type="entry name" value="WH_DNA-bd_sf"/>
</dbReference>
<evidence type="ECO:0000256" key="13">
    <source>
        <dbReference type="ARBA" id="ARBA00024986"/>
    </source>
</evidence>
<dbReference type="InterPro" id="IPR050206">
    <property type="entry name" value="FtsK/SpoIIIE/SftA"/>
</dbReference>
<feature type="transmembrane region" description="Helical" evidence="16">
    <location>
        <begin position="86"/>
        <end position="105"/>
    </location>
</feature>
<evidence type="ECO:0000256" key="9">
    <source>
        <dbReference type="ARBA" id="ARBA00022989"/>
    </source>
</evidence>
<sequence length="780" mass="86650">MAGKSKRLSKKQKNHLFIEIIGILLIGFTVLCILGEFGWTGVFGDFLIRAIAFAAGFLRFFVYIVLLWLAFHLIKNRELPQMSLKYLGAGLIIFSVLVFCSFDYTTATFNDYLTRFFAELSKTPLPILPLGGGIIGVSVFVALNQIVSSAGTYVIVVALFFIGLILFLRRSVYDFFEHSAKKTQEQLVQVKDRIAESAQNRRDAKAFDIEESEANYDDVEIYDPQSDWPELITENEPVVEEFELLGEHGDSFDLIEPDFDEEEYGIDADHHEYAAAEAIDSATPESTDIEWHDGSELQSEQVNMDLYTLPPIQYLKNVPKAKGNTAHSAARNNAERLHQTFESFGIKARVTNINIGPAVTQYEITLEPGVKVSRIAGLSDDIALALAAKGIRIEAPIPGKSAVGIEVPNESIQMVGLREVLEPSIHDLEQKLLVGLGRDIAGDVIMTALNKAPHLLVAGATGSGKSVCINGIITSILMRTKPSEVKFLMIDPKKVELNVYNDIPHLLAPVVTDPKKAAVALRKIVVEMEERYEKFAREGVRNLEGFNELQVEEGNVPLPYIVVIIDELADLMVVAAKDVEDAIMRLAQMARAAGIHMIVATQRPSVDVITGVIKSNIPSRIAFAVSSQIDSRTILDMGGAEKLVGRGDMLYLPMGESKPIRVQGAYVSEPEIEKVVNFVKKQQAANFDEALTHLEVQESDNNAFDEVDKDFDDVVQFVIETQKASASLLQRRFRFGYNRAARIVDQMEERGIVGPSEGSKPRQVFYTDYDQWLESQNIQS</sequence>
<dbReference type="GO" id="GO:0005524">
    <property type="term" value="F:ATP binding"/>
    <property type="evidence" value="ECO:0007669"/>
    <property type="project" value="UniProtKB-UniRule"/>
</dbReference>
<dbReference type="Pfam" id="PF01580">
    <property type="entry name" value="FtsK_SpoIIIE"/>
    <property type="match status" value="1"/>
</dbReference>
<dbReference type="FunCoup" id="A0A5R8QED2">
    <property type="interactions" value="193"/>
</dbReference>
<feature type="transmembrane region" description="Helical" evidence="16">
    <location>
        <begin position="125"/>
        <end position="143"/>
    </location>
</feature>
<keyword evidence="3" id="KW-1003">Cell membrane</keyword>
<evidence type="ECO:0000256" key="2">
    <source>
        <dbReference type="ARBA" id="ARBA00006474"/>
    </source>
</evidence>
<keyword evidence="11 16" id="KW-0472">Membrane</keyword>
<dbReference type="SUPFAM" id="SSF52540">
    <property type="entry name" value="P-loop containing nucleoside triphosphate hydrolases"/>
    <property type="match status" value="1"/>
</dbReference>
<keyword evidence="12" id="KW-0131">Cell cycle</keyword>
<evidence type="ECO:0000256" key="4">
    <source>
        <dbReference type="ARBA" id="ARBA00022618"/>
    </source>
</evidence>
<keyword evidence="7" id="KW-0159">Chromosome partition</keyword>
<dbReference type="Gene3D" id="1.10.10.10">
    <property type="entry name" value="Winged helix-like DNA-binding domain superfamily/Winged helix DNA-binding domain"/>
    <property type="match status" value="1"/>
</dbReference>
<dbReference type="PROSITE" id="PS50901">
    <property type="entry name" value="FTSK"/>
    <property type="match status" value="1"/>
</dbReference>
<dbReference type="CDD" id="cd01127">
    <property type="entry name" value="TrwB_TraG_TraD_VirD4"/>
    <property type="match status" value="1"/>
</dbReference>
<dbReference type="InterPro" id="IPR002543">
    <property type="entry name" value="FtsK_dom"/>
</dbReference>
<dbReference type="EMBL" id="VBWP01000004">
    <property type="protein sequence ID" value="TLG74353.1"/>
    <property type="molecule type" value="Genomic_DNA"/>
</dbReference>
<feature type="binding site" evidence="15">
    <location>
        <begin position="459"/>
        <end position="466"/>
    </location>
    <ligand>
        <name>ATP</name>
        <dbReference type="ChEBI" id="CHEBI:30616"/>
    </ligand>
</feature>
<feature type="transmembrane region" description="Helical" evidence="16">
    <location>
        <begin position="150"/>
        <end position="168"/>
    </location>
</feature>
<dbReference type="Pfam" id="PF13491">
    <property type="entry name" value="FtsK_4TM"/>
    <property type="match status" value="1"/>
</dbReference>
<evidence type="ECO:0000256" key="15">
    <source>
        <dbReference type="PROSITE-ProRule" id="PRU00289"/>
    </source>
</evidence>
<organism evidence="18 19">
    <name type="scientific">Culicoidibacter larvae</name>
    <dbReference type="NCBI Taxonomy" id="2579976"/>
    <lineage>
        <taxon>Bacteria</taxon>
        <taxon>Bacillati</taxon>
        <taxon>Bacillota</taxon>
        <taxon>Culicoidibacteria</taxon>
        <taxon>Culicoidibacterales</taxon>
        <taxon>Culicoidibacteraceae</taxon>
        <taxon>Culicoidibacter</taxon>
    </lineage>
</organism>
<dbReference type="PANTHER" id="PTHR22683:SF41">
    <property type="entry name" value="DNA TRANSLOCASE FTSK"/>
    <property type="match status" value="1"/>
</dbReference>
<evidence type="ECO:0000256" key="8">
    <source>
        <dbReference type="ARBA" id="ARBA00022840"/>
    </source>
</evidence>
<dbReference type="InterPro" id="IPR025199">
    <property type="entry name" value="FtsK_4TM"/>
</dbReference>
<dbReference type="GO" id="GO:0005886">
    <property type="term" value="C:plasma membrane"/>
    <property type="evidence" value="ECO:0007669"/>
    <property type="project" value="UniProtKB-SubCell"/>
</dbReference>
<dbReference type="InterPro" id="IPR041027">
    <property type="entry name" value="FtsK_alpha"/>
</dbReference>
<dbReference type="PANTHER" id="PTHR22683">
    <property type="entry name" value="SPORULATION PROTEIN RELATED"/>
    <property type="match status" value="1"/>
</dbReference>
<comment type="similarity">
    <text evidence="2">Belongs to the FtsK/SpoIIIE/SftA family.</text>
</comment>
<reference evidence="18 19" key="1">
    <citation type="submission" date="2019-05" db="EMBL/GenBank/DDBJ databases">
        <title>Culicoidintestinum kansasii gen. nov., sp. nov. from the gastrointestinal tract of the biting midge, Culicoides sonorensis.</title>
        <authorList>
            <person name="Neupane S."/>
            <person name="Ghosh A."/>
            <person name="Gunther S."/>
            <person name="Martin K."/>
            <person name="Zurek L."/>
        </authorList>
    </citation>
    <scope>NUCLEOTIDE SEQUENCE [LARGE SCALE GENOMIC DNA]</scope>
    <source>
        <strain evidence="18 19">CS-1</strain>
    </source>
</reference>
<keyword evidence="4" id="KW-0132">Cell division</keyword>
<comment type="function">
    <text evidence="13">Essential cell division protein that coordinates cell division and chromosome segregation. The N-terminus is involved in assembly of the cell-division machinery. The C-terminus functions as a DNA motor that moves dsDNA in an ATP-dependent manner towards the dif recombination site, which is located within the replication terminus region. Required for activation of the Xer recombinase, allowing activation of chromosome unlinking by recombination.</text>
</comment>
<evidence type="ECO:0000256" key="3">
    <source>
        <dbReference type="ARBA" id="ARBA00022475"/>
    </source>
</evidence>
<comment type="caution">
    <text evidence="18">The sequence shown here is derived from an EMBL/GenBank/DDBJ whole genome shotgun (WGS) entry which is preliminary data.</text>
</comment>
<dbReference type="OrthoDB" id="9807790at2"/>
<keyword evidence="10" id="KW-0238">DNA-binding</keyword>
<evidence type="ECO:0000313" key="19">
    <source>
        <dbReference type="Proteomes" id="UP000306912"/>
    </source>
</evidence>
<keyword evidence="6 15" id="KW-0547">Nucleotide-binding</keyword>
<evidence type="ECO:0000256" key="14">
    <source>
        <dbReference type="ARBA" id="ARBA00025923"/>
    </source>
</evidence>
<dbReference type="GO" id="GO:0051301">
    <property type="term" value="P:cell division"/>
    <property type="evidence" value="ECO:0007669"/>
    <property type="project" value="UniProtKB-KW"/>
</dbReference>
<dbReference type="InterPro" id="IPR003593">
    <property type="entry name" value="AAA+_ATPase"/>
</dbReference>
<feature type="domain" description="FtsK" evidence="17">
    <location>
        <begin position="441"/>
        <end position="632"/>
    </location>
</feature>
<evidence type="ECO:0000259" key="17">
    <source>
        <dbReference type="PROSITE" id="PS50901"/>
    </source>
</evidence>
<dbReference type="InterPro" id="IPR018541">
    <property type="entry name" value="Ftsk_gamma"/>
</dbReference>
<comment type="subunit">
    <text evidence="14">Homohexamer. Forms a ring that surrounds DNA.</text>
</comment>
<accession>A0A5R8QED2</accession>
<dbReference type="InterPro" id="IPR027417">
    <property type="entry name" value="P-loop_NTPase"/>
</dbReference>
<protein>
    <submittedName>
        <fullName evidence="18">DNA translocase FtsK</fullName>
    </submittedName>
</protein>